<proteinExistence type="predicted"/>
<feature type="chain" id="PRO_5045713851" evidence="2">
    <location>
        <begin position="20"/>
        <end position="417"/>
    </location>
</feature>
<keyword evidence="2" id="KW-0732">Signal</keyword>
<feature type="domain" description="EF-hand" evidence="3">
    <location>
        <begin position="65"/>
        <end position="100"/>
    </location>
</feature>
<evidence type="ECO:0000313" key="4">
    <source>
        <dbReference type="EMBL" id="KAL5102935.1"/>
    </source>
</evidence>
<dbReference type="SUPFAM" id="SSF47473">
    <property type="entry name" value="EF-hand"/>
    <property type="match status" value="2"/>
</dbReference>
<dbReference type="Pfam" id="PF13499">
    <property type="entry name" value="EF-hand_7"/>
    <property type="match status" value="1"/>
</dbReference>
<dbReference type="InterPro" id="IPR002048">
    <property type="entry name" value="EF_hand_dom"/>
</dbReference>
<dbReference type="PROSITE" id="PS50222">
    <property type="entry name" value="EF_HAND_2"/>
    <property type="match status" value="2"/>
</dbReference>
<gene>
    <name evidence="4" type="ORF">TcWFU_003656</name>
</gene>
<evidence type="ECO:0000256" key="2">
    <source>
        <dbReference type="SAM" id="SignalP"/>
    </source>
</evidence>
<evidence type="ECO:0000313" key="5">
    <source>
        <dbReference type="Proteomes" id="UP001651158"/>
    </source>
</evidence>
<dbReference type="InterPro" id="IPR011992">
    <property type="entry name" value="EF-hand-dom_pair"/>
</dbReference>
<evidence type="ECO:0000259" key="3">
    <source>
        <dbReference type="PROSITE" id="PS50222"/>
    </source>
</evidence>
<feature type="domain" description="EF-hand" evidence="3">
    <location>
        <begin position="29"/>
        <end position="64"/>
    </location>
</feature>
<dbReference type="EMBL" id="JAKROA010000022">
    <property type="protein sequence ID" value="KAL5102935.1"/>
    <property type="molecule type" value="Genomic_DNA"/>
</dbReference>
<dbReference type="PROSITE" id="PS00018">
    <property type="entry name" value="EF_HAND_1"/>
    <property type="match status" value="2"/>
</dbReference>
<dbReference type="PANTHER" id="PTHR10827">
    <property type="entry name" value="RETICULOCALBIN"/>
    <property type="match status" value="1"/>
</dbReference>
<reference evidence="4 5" key="1">
    <citation type="journal article" date="2022" name="Front. Cell. Infect. Microbiol.">
        <title>The Genomes of Two Strains of Taenia crassiceps the Animal Model for the Study of Human Cysticercosis.</title>
        <authorList>
            <person name="Bobes R.J."/>
            <person name="Estrada K."/>
            <person name="Rios-Valencia D.G."/>
            <person name="Calderon-Gallegos A."/>
            <person name="de la Torre P."/>
            <person name="Carrero J.C."/>
            <person name="Sanchez-Flores A."/>
            <person name="Laclette J.P."/>
        </authorList>
    </citation>
    <scope>NUCLEOTIDE SEQUENCE [LARGE SCALE GENOMIC DNA]</scope>
    <source>
        <strain evidence="4">WFUcys</strain>
    </source>
</reference>
<keyword evidence="5" id="KW-1185">Reference proteome</keyword>
<feature type="signal peptide" evidence="2">
    <location>
        <begin position="1"/>
        <end position="19"/>
    </location>
</feature>
<accession>A0ABR4PZV9</accession>
<dbReference type="Pfam" id="PF13202">
    <property type="entry name" value="EF-hand_5"/>
    <property type="match status" value="1"/>
</dbReference>
<dbReference type="SMART" id="SM00054">
    <property type="entry name" value="EFh"/>
    <property type="match status" value="4"/>
</dbReference>
<keyword evidence="1" id="KW-0106">Calcium</keyword>
<dbReference type="PANTHER" id="PTHR10827:SF85">
    <property type="entry name" value="CALCIUM-BINDING PROTEIN"/>
    <property type="match status" value="1"/>
</dbReference>
<dbReference type="InterPro" id="IPR018247">
    <property type="entry name" value="EF_Hand_1_Ca_BS"/>
</dbReference>
<organism evidence="4 5">
    <name type="scientific">Taenia crassiceps</name>
    <dbReference type="NCBI Taxonomy" id="6207"/>
    <lineage>
        <taxon>Eukaryota</taxon>
        <taxon>Metazoa</taxon>
        <taxon>Spiralia</taxon>
        <taxon>Lophotrochozoa</taxon>
        <taxon>Platyhelminthes</taxon>
        <taxon>Cestoda</taxon>
        <taxon>Eucestoda</taxon>
        <taxon>Cyclophyllidea</taxon>
        <taxon>Taeniidae</taxon>
        <taxon>Taenia</taxon>
    </lineage>
</organism>
<name>A0ABR4PZV9_9CEST</name>
<evidence type="ECO:0000256" key="1">
    <source>
        <dbReference type="ARBA" id="ARBA00022837"/>
    </source>
</evidence>
<dbReference type="Gene3D" id="1.10.238.10">
    <property type="entry name" value="EF-hand"/>
    <property type="match status" value="3"/>
</dbReference>
<protein>
    <submittedName>
        <fullName evidence="4">Calumenin-B</fullName>
    </submittedName>
</protein>
<dbReference type="Proteomes" id="UP001651158">
    <property type="component" value="Unassembled WGS sequence"/>
</dbReference>
<comment type="caution">
    <text evidence="4">The sequence shown here is derived from an EMBL/GenBank/DDBJ whole genome shotgun (WGS) entry which is preliminary data.</text>
</comment>
<sequence length="417" mass="47034">MERHQSLLVCLLFLQAVSCFSDLHKHPLEAKERLARLFDSIDTGHDGELENSELVLWIDSAFSRVDRKSAREMLQRLDINNDGYVSMEEYLNDNFGYTLQELYAIREDNSTESRQILELVDDELERFARADVNGDKRLDANELAGFNSPYHYAHMTPYVVSELLRYQDYNGDGRLEMDEYLSNVKDVEILEYEKGRFLDIDKNGDGYADADELRLHYIEESGRYARNEADHLLAESDLNSDGKLTRAEPRQLSPEGAVLSTATPNGCQEQCNWKQYTAELTHPSVEVTKVYPPPAVTTFSWCCRRTQPVRECQITTLHMSHVASASGPTVRLRRITPLQCASSHHTLLIQPNSHLTRSPSHAQSCSFADAVDFAAQLGLLTHATISQLDAATASARQAPLTATKSNVSRECFPSSII</sequence>